<feature type="transmembrane region" description="Helical" evidence="6">
    <location>
        <begin position="250"/>
        <end position="271"/>
    </location>
</feature>
<evidence type="ECO:0000256" key="6">
    <source>
        <dbReference type="SAM" id="Phobius"/>
    </source>
</evidence>
<dbReference type="InterPro" id="IPR036259">
    <property type="entry name" value="MFS_trans_sf"/>
</dbReference>
<dbReference type="GO" id="GO:0022857">
    <property type="term" value="F:transmembrane transporter activity"/>
    <property type="evidence" value="ECO:0007669"/>
    <property type="project" value="InterPro"/>
</dbReference>
<feature type="transmembrane region" description="Helical" evidence="6">
    <location>
        <begin position="342"/>
        <end position="363"/>
    </location>
</feature>
<feature type="transmembrane region" description="Helical" evidence="6">
    <location>
        <begin position="410"/>
        <end position="430"/>
    </location>
</feature>
<evidence type="ECO:0000256" key="1">
    <source>
        <dbReference type="ARBA" id="ARBA00004141"/>
    </source>
</evidence>
<keyword evidence="3 6" id="KW-0812">Transmembrane</keyword>
<dbReference type="EMBL" id="FTOR01000002">
    <property type="protein sequence ID" value="SIS95439.1"/>
    <property type="molecule type" value="Genomic_DNA"/>
</dbReference>
<gene>
    <name evidence="7" type="ORF">SAMN05421788_102301</name>
</gene>
<keyword evidence="2" id="KW-0813">Transport</keyword>
<accession>A0A1N7NB73</accession>
<sequence>MKKPTLSFWSIINMNVGFFGIQYSFGLQQTNMTPIYAYLGAQPEQIPLLNLAGPMTGLLVQPIIGAMSDKTISRFGRRRPYFMIGAICCSLCLLAMPFSSSLWMAAGLLWMLDAANNMTMEPYRAFVSDQLPVQQHATGFLSQSFFTGLGITLANLTPSLLVSLGWIRLNARSSNHIPYTTYAAFLIGAAVSIGSVFYSVLTTREYPLTAEEEAAIRQQPSGVRAVFTAIFSAIRHMPVVMRRLALVYLFNWYAMFIYWQFITLCLARTIYHTSDPASEGFSAAQLLTGKVNGMYNIVTFCTAFGLAWLSARIQAKRVHAFSLLLAGAGLLLLPFIQQPGWLILSMAGLGIGWASMMGTPYVILAGQIPPQQTGVYMGILNMCIVLPMLLETVSFRYVYHHMLQASPERAIQLAGGLLLVSALLTLRISILKTKEK</sequence>
<evidence type="ECO:0000256" key="2">
    <source>
        <dbReference type="ARBA" id="ARBA00022448"/>
    </source>
</evidence>
<dbReference type="Proteomes" id="UP000186917">
    <property type="component" value="Unassembled WGS sequence"/>
</dbReference>
<dbReference type="STRING" id="477680.SAMN05421788_102301"/>
<dbReference type="GO" id="GO:0016020">
    <property type="term" value="C:membrane"/>
    <property type="evidence" value="ECO:0007669"/>
    <property type="project" value="UniProtKB-SubCell"/>
</dbReference>
<dbReference type="InterPro" id="IPR011701">
    <property type="entry name" value="MFS"/>
</dbReference>
<proteinExistence type="predicted"/>
<feature type="transmembrane region" description="Helical" evidence="6">
    <location>
        <begin position="318"/>
        <end position="336"/>
    </location>
</feature>
<evidence type="ECO:0000256" key="4">
    <source>
        <dbReference type="ARBA" id="ARBA00022989"/>
    </source>
</evidence>
<dbReference type="Pfam" id="PF07690">
    <property type="entry name" value="MFS_1"/>
    <property type="match status" value="1"/>
</dbReference>
<feature type="transmembrane region" description="Helical" evidence="6">
    <location>
        <begin position="179"/>
        <end position="201"/>
    </location>
</feature>
<feature type="transmembrane region" description="Helical" evidence="6">
    <location>
        <begin position="80"/>
        <end position="112"/>
    </location>
</feature>
<feature type="transmembrane region" description="Helical" evidence="6">
    <location>
        <begin position="46"/>
        <end position="68"/>
    </location>
</feature>
<dbReference type="PANTHER" id="PTHR19432">
    <property type="entry name" value="SUGAR TRANSPORTER"/>
    <property type="match status" value="1"/>
</dbReference>
<dbReference type="SUPFAM" id="SSF103473">
    <property type="entry name" value="MFS general substrate transporter"/>
    <property type="match status" value="1"/>
</dbReference>
<evidence type="ECO:0000313" key="7">
    <source>
        <dbReference type="EMBL" id="SIS95439.1"/>
    </source>
</evidence>
<name>A0A1N7NB73_9BACT</name>
<organism evidence="7 8">
    <name type="scientific">Filimonas lacunae</name>
    <dbReference type="NCBI Taxonomy" id="477680"/>
    <lineage>
        <taxon>Bacteria</taxon>
        <taxon>Pseudomonadati</taxon>
        <taxon>Bacteroidota</taxon>
        <taxon>Chitinophagia</taxon>
        <taxon>Chitinophagales</taxon>
        <taxon>Chitinophagaceae</taxon>
        <taxon>Filimonas</taxon>
    </lineage>
</organism>
<protein>
    <submittedName>
        <fullName evidence="7">Maltose/moltooligosaccharide transporter</fullName>
    </submittedName>
</protein>
<keyword evidence="8" id="KW-1185">Reference proteome</keyword>
<keyword evidence="5 6" id="KW-0472">Membrane</keyword>
<comment type="subcellular location">
    <subcellularLocation>
        <location evidence="1">Membrane</location>
        <topology evidence="1">Multi-pass membrane protein</topology>
    </subcellularLocation>
</comment>
<dbReference type="RefSeq" id="WP_197705905.1">
    <property type="nucleotide sequence ID" value="NZ_AP017422.1"/>
</dbReference>
<dbReference type="Gene3D" id="1.20.1250.20">
    <property type="entry name" value="MFS general substrate transporter like domains"/>
    <property type="match status" value="1"/>
</dbReference>
<feature type="transmembrane region" description="Helical" evidence="6">
    <location>
        <begin position="7"/>
        <end position="26"/>
    </location>
</feature>
<dbReference type="AlphaFoldDB" id="A0A1N7NB73"/>
<evidence type="ECO:0000256" key="5">
    <source>
        <dbReference type="ARBA" id="ARBA00023136"/>
    </source>
</evidence>
<feature type="transmembrane region" description="Helical" evidence="6">
    <location>
        <begin position="375"/>
        <end position="398"/>
    </location>
</feature>
<feature type="transmembrane region" description="Helical" evidence="6">
    <location>
        <begin position="221"/>
        <end position="238"/>
    </location>
</feature>
<reference evidence="8" key="1">
    <citation type="submission" date="2017-01" db="EMBL/GenBank/DDBJ databases">
        <authorList>
            <person name="Varghese N."/>
            <person name="Submissions S."/>
        </authorList>
    </citation>
    <scope>NUCLEOTIDE SEQUENCE [LARGE SCALE GENOMIC DNA]</scope>
    <source>
        <strain evidence="8">DSM 21054</strain>
    </source>
</reference>
<evidence type="ECO:0000256" key="3">
    <source>
        <dbReference type="ARBA" id="ARBA00022692"/>
    </source>
</evidence>
<feature type="transmembrane region" description="Helical" evidence="6">
    <location>
        <begin position="291"/>
        <end position="311"/>
    </location>
</feature>
<keyword evidence="4 6" id="KW-1133">Transmembrane helix</keyword>
<dbReference type="PANTHER" id="PTHR19432:SF35">
    <property type="entry name" value="SOLUTE CARRIER FAMILY 45 MEMBER 3 ISOFORM X1"/>
    <property type="match status" value="1"/>
</dbReference>
<evidence type="ECO:0000313" key="8">
    <source>
        <dbReference type="Proteomes" id="UP000186917"/>
    </source>
</evidence>
<feature type="transmembrane region" description="Helical" evidence="6">
    <location>
        <begin position="145"/>
        <end position="167"/>
    </location>
</feature>